<feature type="region of interest" description="Disordered" evidence="1">
    <location>
        <begin position="896"/>
        <end position="1015"/>
    </location>
</feature>
<proteinExistence type="predicted"/>
<evidence type="ECO:0000256" key="1">
    <source>
        <dbReference type="SAM" id="MobiDB-lite"/>
    </source>
</evidence>
<dbReference type="Proteomes" id="UP001189429">
    <property type="component" value="Unassembled WGS sequence"/>
</dbReference>
<comment type="caution">
    <text evidence="2">The sequence shown here is derived from an EMBL/GenBank/DDBJ whole genome shotgun (WGS) entry which is preliminary data.</text>
</comment>
<feature type="compositionally biased region" description="Acidic residues" evidence="1">
    <location>
        <begin position="943"/>
        <end position="968"/>
    </location>
</feature>
<feature type="compositionally biased region" description="Pro residues" evidence="1">
    <location>
        <begin position="386"/>
        <end position="406"/>
    </location>
</feature>
<accession>A0ABN9WYT7</accession>
<feature type="region of interest" description="Disordered" evidence="1">
    <location>
        <begin position="138"/>
        <end position="173"/>
    </location>
</feature>
<feature type="region of interest" description="Disordered" evidence="1">
    <location>
        <begin position="547"/>
        <end position="569"/>
    </location>
</feature>
<sequence length="1263" mass="132226">MSRFRRRARNQEGSCMVSPAGSRWLAGVTLACCFGGAGAVIEESADDVVSVSIEDDLVLATFLFQRGVRGYPPGHARHGGADVGQLPQWGRGAPTARAQLLGVGRRARGAAVSDDYSDYPGESVADWISRRLGIEDGEQAAQEPSSRGTASGAVQSSERRAQGRAPKEAAREGWSPCKLGAELPCSFWTEAYSCSTTWSQACPGVDNPAGPQYNDAEIGTACPHQCAEAAASAAVPGPPPAAASASGHGHLYPALCNLTKLASCSMWASAYPTCAVTWAEACPGVDNPSGSQYNGMTVQQSCPHQCAEKAAAKACIGTENGATDAGDYDCKLGYTLPNYCGFYDDSDFTAAEMCCECGGGGLLDHGPRGATQADQAEEPEEHEEAPPPASPPPLPQQPALPPVPAVPGVPSAASAALLSRAAAGDQRVLVSSTAAFAAGDMVTIEGGAASETMTIYLADSEPLHLQVKAGLHSAYPVGSIITEKVPAKTYWCHDQMKFDCGVWTASFPCTYSYSSVCQGRDSPVGSALNGVALSVMCPAECGLPKATTSATTTSTTTTTTTATALPTGPATTAGAQLGPTQTFPERAVEPVPLPLVTPEADATAALPLAAAPEVEAGSQGVAVAPAQWAWISNFRMAHSKPLPSGGYASHAVYLGTARSHAEAERLVQASSKGPFVSLNWRRPEPADDPTADGSVYGITTQEGWQGEGDQIHDTALRVQTEETPSRGGIFQTLSTLSRGVVADKRAPDFSTVLELSGGQAGLEKQLEKSAIPADQDEGDAAEARGSVLDFDRAERHPVARSEEAGEEGAAAAAGEADGEAAGAAEEAGEGSGQEQESEEEAQENDSSRRGAANAEGRKSSGEESEAVDKAQVGKDQLDTASEEAAMDVAALAEAVIVDVDSDKTVKGAPKEKASRTAEDTVGESADEAEGSTDEAADQKAREEADEGSEGTAEEDSEAEGSAADEAEEEPRAASRSGSSEADSSEEADVQDAKEGPEAKEDDQKGAAESALASVSDVERLEAQTEFLAEQIKGLDSSVDRFFTRVQKRATYFKDQAVARSRRHCVPDAEKLSTFEFDITHAMNATFKDWGAVLRAFDAFGRQLRSLEGFEGSDRAGFQEQASELAEELKLMTPEDSEHCSFRALHKDVLSLGRAPLSLASVKLTQFRQAFLGCQEVIDADLDKFFGALEAFAGRLSSAREAVPDAPARLAKRAGEIIHGLTDEAVTLSFKIHDAFFQFSQVVERAVDGARPTMKRCGSSHHRK</sequence>
<organism evidence="2 3">
    <name type="scientific">Prorocentrum cordatum</name>
    <dbReference type="NCBI Taxonomy" id="2364126"/>
    <lineage>
        <taxon>Eukaryota</taxon>
        <taxon>Sar</taxon>
        <taxon>Alveolata</taxon>
        <taxon>Dinophyceae</taxon>
        <taxon>Prorocentrales</taxon>
        <taxon>Prorocentraceae</taxon>
        <taxon>Prorocentrum</taxon>
    </lineage>
</organism>
<gene>
    <name evidence="2" type="ORF">PCOR1329_LOCUS71862</name>
</gene>
<feature type="compositionally biased region" description="Basic and acidic residues" evidence="1">
    <location>
        <begin position="855"/>
        <end position="877"/>
    </location>
</feature>
<feature type="compositionally biased region" description="Basic and acidic residues" evidence="1">
    <location>
        <begin position="789"/>
        <end position="803"/>
    </location>
</feature>
<feature type="compositionally biased region" description="Acidic residues" evidence="1">
    <location>
        <begin position="920"/>
        <end position="935"/>
    </location>
</feature>
<name>A0ABN9WYT7_9DINO</name>
<feature type="region of interest" description="Disordered" evidence="1">
    <location>
        <begin position="366"/>
        <end position="406"/>
    </location>
</feature>
<feature type="compositionally biased region" description="Polar residues" evidence="1">
    <location>
        <begin position="142"/>
        <end position="156"/>
    </location>
</feature>
<feature type="compositionally biased region" description="Basic and acidic residues" evidence="1">
    <location>
        <begin position="157"/>
        <end position="171"/>
    </location>
</feature>
<protein>
    <submittedName>
        <fullName evidence="2">Uncharacterized protein</fullName>
    </submittedName>
</protein>
<feature type="compositionally biased region" description="Basic and acidic residues" evidence="1">
    <location>
        <begin position="990"/>
        <end position="1005"/>
    </location>
</feature>
<feature type="region of interest" description="Disordered" evidence="1">
    <location>
        <begin position="787"/>
        <end position="880"/>
    </location>
</feature>
<reference evidence="2" key="1">
    <citation type="submission" date="2023-10" db="EMBL/GenBank/DDBJ databases">
        <authorList>
            <person name="Chen Y."/>
            <person name="Shah S."/>
            <person name="Dougan E. K."/>
            <person name="Thang M."/>
            <person name="Chan C."/>
        </authorList>
    </citation>
    <scope>NUCLEOTIDE SEQUENCE [LARGE SCALE GENOMIC DNA]</scope>
</reference>
<feature type="compositionally biased region" description="Basic and acidic residues" evidence="1">
    <location>
        <begin position="900"/>
        <end position="918"/>
    </location>
</feature>
<feature type="compositionally biased region" description="Low complexity" evidence="1">
    <location>
        <begin position="807"/>
        <end position="825"/>
    </location>
</feature>
<keyword evidence="3" id="KW-1185">Reference proteome</keyword>
<evidence type="ECO:0000313" key="3">
    <source>
        <dbReference type="Proteomes" id="UP001189429"/>
    </source>
</evidence>
<evidence type="ECO:0000313" key="2">
    <source>
        <dbReference type="EMBL" id="CAK0892127.1"/>
    </source>
</evidence>
<dbReference type="EMBL" id="CAUYUJ010019568">
    <property type="protein sequence ID" value="CAK0892127.1"/>
    <property type="molecule type" value="Genomic_DNA"/>
</dbReference>